<accession>A0AAN7VT62</accession>
<name>A0AAN7VT62_9PEZI</name>
<dbReference type="AlphaFoldDB" id="A0AAN7VT62"/>
<reference evidence="2" key="1">
    <citation type="submission" date="2023-08" db="EMBL/GenBank/DDBJ databases">
        <title>Black Yeasts Isolated from many extreme environments.</title>
        <authorList>
            <person name="Coleine C."/>
            <person name="Stajich J.E."/>
            <person name="Selbmann L."/>
        </authorList>
    </citation>
    <scope>NUCLEOTIDE SEQUENCE</scope>
    <source>
        <strain evidence="2">CCFEE 5810</strain>
    </source>
</reference>
<feature type="signal peptide" evidence="1">
    <location>
        <begin position="1"/>
        <end position="17"/>
    </location>
</feature>
<keyword evidence="1" id="KW-0732">Signal</keyword>
<gene>
    <name evidence="2" type="ORF">LTR97_005278</name>
</gene>
<sequence length="158" mass="17604">MAAAFLSLFSFPITVSASDCPAHWWFRFCGRVENNTPWTVKWAEFGKGSESCFIYNYNNGDGSTGWSPASGYWLTCDQHNLAAGKGKGGYDDRVDVDGITYDRKWVIIWQNGHREELGRRQWAKISSGEWAACTAADGVTPVCRVKCNTPFNKECIGA</sequence>
<proteinExistence type="predicted"/>
<organism evidence="2 3">
    <name type="scientific">Elasticomyces elasticus</name>
    <dbReference type="NCBI Taxonomy" id="574655"/>
    <lineage>
        <taxon>Eukaryota</taxon>
        <taxon>Fungi</taxon>
        <taxon>Dikarya</taxon>
        <taxon>Ascomycota</taxon>
        <taxon>Pezizomycotina</taxon>
        <taxon>Dothideomycetes</taxon>
        <taxon>Dothideomycetidae</taxon>
        <taxon>Mycosphaerellales</taxon>
        <taxon>Teratosphaeriaceae</taxon>
        <taxon>Elasticomyces</taxon>
    </lineage>
</organism>
<feature type="chain" id="PRO_5043049623" evidence="1">
    <location>
        <begin position="18"/>
        <end position="158"/>
    </location>
</feature>
<evidence type="ECO:0000313" key="3">
    <source>
        <dbReference type="Proteomes" id="UP001310594"/>
    </source>
</evidence>
<dbReference type="Proteomes" id="UP001310594">
    <property type="component" value="Unassembled WGS sequence"/>
</dbReference>
<dbReference type="EMBL" id="JAVRQU010000007">
    <property type="protein sequence ID" value="KAK5700761.1"/>
    <property type="molecule type" value="Genomic_DNA"/>
</dbReference>
<protein>
    <submittedName>
        <fullName evidence="2">Uncharacterized protein</fullName>
    </submittedName>
</protein>
<evidence type="ECO:0000256" key="1">
    <source>
        <dbReference type="SAM" id="SignalP"/>
    </source>
</evidence>
<evidence type="ECO:0000313" key="2">
    <source>
        <dbReference type="EMBL" id="KAK5700761.1"/>
    </source>
</evidence>
<comment type="caution">
    <text evidence="2">The sequence shown here is derived from an EMBL/GenBank/DDBJ whole genome shotgun (WGS) entry which is preliminary data.</text>
</comment>